<dbReference type="eggNOG" id="arCOG05250">
    <property type="taxonomic scope" value="Archaea"/>
</dbReference>
<dbReference type="Gene3D" id="1.25.40.10">
    <property type="entry name" value="Tetratricopeptide repeat domain"/>
    <property type="match status" value="1"/>
</dbReference>
<reference evidence="1" key="1">
    <citation type="submission" date="2006-06" db="EMBL/GenBank/DDBJ databases">
        <title>Complete sequence of chromosome 1 of Methanosarcina barkeri str. fusaro.</title>
        <authorList>
            <person name="Copeland A."/>
            <person name="Lucas S."/>
            <person name="Lapidus A."/>
            <person name="Barry K."/>
            <person name="Detter J.C."/>
            <person name="Glavina T."/>
            <person name="Hammon N."/>
            <person name="Israni S."/>
            <person name="Pitluck S."/>
            <person name="Goodwin L.A."/>
            <person name="Saunders E.H."/>
            <person name="Schmutz J."/>
            <person name="Larimer F."/>
            <person name="Land M."/>
            <person name="Anderson I."/>
            <person name="Richardson P."/>
        </authorList>
    </citation>
    <scope>NUCLEOTIDE SEQUENCE</scope>
    <source>
        <strain evidence="1">Fusaro</strain>
    </source>
</reference>
<accession>Q46FK4</accession>
<evidence type="ECO:0000313" key="1">
    <source>
        <dbReference type="EMBL" id="AAZ69338.1"/>
    </source>
</evidence>
<dbReference type="PaxDb" id="269797-Mbar_A0354"/>
<name>Q46FK4_METBF</name>
<dbReference type="AlphaFoldDB" id="Q46FK4"/>
<dbReference type="HOGENOM" id="CLU_1976509_0_0_2"/>
<organism evidence="1">
    <name type="scientific">Methanosarcina barkeri (strain Fusaro / DSM 804)</name>
    <dbReference type="NCBI Taxonomy" id="269797"/>
    <lineage>
        <taxon>Archaea</taxon>
        <taxon>Methanobacteriati</taxon>
        <taxon>Methanobacteriota</taxon>
        <taxon>Stenosarchaea group</taxon>
        <taxon>Methanomicrobia</taxon>
        <taxon>Methanosarcinales</taxon>
        <taxon>Methanosarcinaceae</taxon>
        <taxon>Methanosarcina</taxon>
    </lineage>
</organism>
<proteinExistence type="predicted"/>
<protein>
    <submittedName>
        <fullName evidence="1">Uncharacterized protein</fullName>
    </submittedName>
</protein>
<dbReference type="InterPro" id="IPR011990">
    <property type="entry name" value="TPR-like_helical_dom_sf"/>
</dbReference>
<dbReference type="KEGG" id="mba:Mbar_A0354"/>
<dbReference type="EMBL" id="CP000099">
    <property type="protein sequence ID" value="AAZ69338.1"/>
    <property type="molecule type" value="Genomic_DNA"/>
</dbReference>
<sequence>MNGFVPHFDGQRKAEFMEKALEIASNIQSDYSRSSALSSLVPHFDGHRKAEFMEKALEIASNIQSDYSRAKALCFILSLMRNSPVNKLYFLWRRIIQILKEDTRSNLLSNIITLIPIMNDLGGDETLFEISRAIIDVSNWFP</sequence>
<gene>
    <name evidence="1" type="ordered locus">Mbar_A0354</name>
</gene>